<dbReference type="EMBL" id="JAPDRN010000040">
    <property type="protein sequence ID" value="KAJ9634172.1"/>
    <property type="molecule type" value="Genomic_DNA"/>
</dbReference>
<feature type="transmembrane region" description="Helical" evidence="5">
    <location>
        <begin position="435"/>
        <end position="456"/>
    </location>
</feature>
<feature type="transmembrane region" description="Helical" evidence="5">
    <location>
        <begin position="237"/>
        <end position="256"/>
    </location>
</feature>
<dbReference type="PANTHER" id="PTHR23501:SF195">
    <property type="entry name" value="PEP5"/>
    <property type="match status" value="1"/>
</dbReference>
<dbReference type="PROSITE" id="PS00216">
    <property type="entry name" value="SUGAR_TRANSPORT_1"/>
    <property type="match status" value="1"/>
</dbReference>
<dbReference type="SUPFAM" id="SSF103473">
    <property type="entry name" value="MFS general substrate transporter"/>
    <property type="match status" value="1"/>
</dbReference>
<dbReference type="GO" id="GO:0022857">
    <property type="term" value="F:transmembrane transporter activity"/>
    <property type="evidence" value="ECO:0007669"/>
    <property type="project" value="InterPro"/>
</dbReference>
<name>A0AA38Y3W1_9EURO</name>
<keyword evidence="3 5" id="KW-1133">Transmembrane helix</keyword>
<keyword evidence="4 5" id="KW-0472">Membrane</keyword>
<evidence type="ECO:0000313" key="7">
    <source>
        <dbReference type="EMBL" id="KAJ9634172.1"/>
    </source>
</evidence>
<reference evidence="7" key="1">
    <citation type="submission" date="2022-10" db="EMBL/GenBank/DDBJ databases">
        <title>Culturing micro-colonial fungi from biological soil crusts in the Mojave desert and describing Neophaeococcomyces mojavensis, and introducing the new genera and species Taxawa tesnikishii.</title>
        <authorList>
            <person name="Kurbessoian T."/>
            <person name="Stajich J.E."/>
        </authorList>
    </citation>
    <scope>NUCLEOTIDE SEQUENCE</scope>
    <source>
        <strain evidence="7">TK_35</strain>
    </source>
</reference>
<feature type="transmembrane region" description="Helical" evidence="5">
    <location>
        <begin position="35"/>
        <end position="57"/>
    </location>
</feature>
<dbReference type="Pfam" id="PF07690">
    <property type="entry name" value="MFS_1"/>
    <property type="match status" value="1"/>
</dbReference>
<dbReference type="InterPro" id="IPR005829">
    <property type="entry name" value="Sugar_transporter_CS"/>
</dbReference>
<evidence type="ECO:0000259" key="6">
    <source>
        <dbReference type="PROSITE" id="PS50850"/>
    </source>
</evidence>
<dbReference type="InterPro" id="IPR036259">
    <property type="entry name" value="MFS_trans_sf"/>
</dbReference>
<organism evidence="7 8">
    <name type="scientific">Knufia peltigerae</name>
    <dbReference type="NCBI Taxonomy" id="1002370"/>
    <lineage>
        <taxon>Eukaryota</taxon>
        <taxon>Fungi</taxon>
        <taxon>Dikarya</taxon>
        <taxon>Ascomycota</taxon>
        <taxon>Pezizomycotina</taxon>
        <taxon>Eurotiomycetes</taxon>
        <taxon>Chaetothyriomycetidae</taxon>
        <taxon>Chaetothyriales</taxon>
        <taxon>Trichomeriaceae</taxon>
        <taxon>Knufia</taxon>
    </lineage>
</organism>
<evidence type="ECO:0000256" key="2">
    <source>
        <dbReference type="ARBA" id="ARBA00022692"/>
    </source>
</evidence>
<feature type="transmembrane region" description="Helical" evidence="5">
    <location>
        <begin position="163"/>
        <end position="184"/>
    </location>
</feature>
<evidence type="ECO:0000256" key="1">
    <source>
        <dbReference type="ARBA" id="ARBA00004141"/>
    </source>
</evidence>
<feature type="transmembrane region" description="Helical" evidence="5">
    <location>
        <begin position="374"/>
        <end position="393"/>
    </location>
</feature>
<comment type="caution">
    <text evidence="7">The sequence shown here is derived from an EMBL/GenBank/DDBJ whole genome shotgun (WGS) entry which is preliminary data.</text>
</comment>
<feature type="transmembrane region" description="Helical" evidence="5">
    <location>
        <begin position="77"/>
        <end position="94"/>
    </location>
</feature>
<evidence type="ECO:0000256" key="4">
    <source>
        <dbReference type="ARBA" id="ARBA00023136"/>
    </source>
</evidence>
<dbReference type="PANTHER" id="PTHR23501">
    <property type="entry name" value="MAJOR FACILITATOR SUPERFAMILY"/>
    <property type="match status" value="1"/>
</dbReference>
<comment type="subcellular location">
    <subcellularLocation>
        <location evidence="1">Membrane</location>
        <topology evidence="1">Multi-pass membrane protein</topology>
    </subcellularLocation>
</comment>
<accession>A0AA38Y3W1</accession>
<dbReference type="Proteomes" id="UP001172681">
    <property type="component" value="Unassembled WGS sequence"/>
</dbReference>
<feature type="transmembrane region" description="Helical" evidence="5">
    <location>
        <begin position="196"/>
        <end position="216"/>
    </location>
</feature>
<feature type="transmembrane region" description="Helical" evidence="5">
    <location>
        <begin position="343"/>
        <end position="362"/>
    </location>
</feature>
<dbReference type="PROSITE" id="PS50850">
    <property type="entry name" value="MFS"/>
    <property type="match status" value="1"/>
</dbReference>
<dbReference type="GO" id="GO:0005886">
    <property type="term" value="C:plasma membrane"/>
    <property type="evidence" value="ECO:0007669"/>
    <property type="project" value="TreeGrafter"/>
</dbReference>
<feature type="transmembrane region" description="Helical" evidence="5">
    <location>
        <begin position="399"/>
        <end position="423"/>
    </location>
</feature>
<dbReference type="InterPro" id="IPR020846">
    <property type="entry name" value="MFS_dom"/>
</dbReference>
<evidence type="ECO:0000313" key="8">
    <source>
        <dbReference type="Proteomes" id="UP001172681"/>
    </source>
</evidence>
<keyword evidence="8" id="KW-1185">Reference proteome</keyword>
<gene>
    <name evidence="7" type="ORF">H2204_006503</name>
</gene>
<feature type="domain" description="Major facilitator superfamily (MFS) profile" evidence="6">
    <location>
        <begin position="40"/>
        <end position="549"/>
    </location>
</feature>
<feature type="transmembrane region" description="Helical" evidence="5">
    <location>
        <begin position="106"/>
        <end position="123"/>
    </location>
</feature>
<feature type="transmembrane region" description="Helical" evidence="5">
    <location>
        <begin position="521"/>
        <end position="544"/>
    </location>
</feature>
<keyword evidence="2 5" id="KW-0812">Transmembrane</keyword>
<evidence type="ECO:0000256" key="3">
    <source>
        <dbReference type="ARBA" id="ARBA00022989"/>
    </source>
</evidence>
<protein>
    <recommendedName>
        <fullName evidence="6">Major facilitator superfamily (MFS) profile domain-containing protein</fullName>
    </recommendedName>
</protein>
<evidence type="ECO:0000256" key="5">
    <source>
        <dbReference type="SAM" id="Phobius"/>
    </source>
</evidence>
<feature type="transmembrane region" description="Helical" evidence="5">
    <location>
        <begin position="268"/>
        <end position="289"/>
    </location>
</feature>
<dbReference type="AlphaFoldDB" id="A0AA38Y3W1"/>
<proteinExistence type="predicted"/>
<dbReference type="Gene3D" id="1.20.1250.20">
    <property type="entry name" value="MFS general substrate transporter like domains"/>
    <property type="match status" value="1"/>
</dbReference>
<dbReference type="InterPro" id="IPR011701">
    <property type="entry name" value="MFS"/>
</dbReference>
<sequence length="585" mass="62918">MSKNIEIEQAQVERLGAATGISEPAVDHSREDEKVTAGSILTVIAIVFVYMAHMLQINGAGFLGQTITSDIGGHDKAAWLTIIVALYPTVAGPPISQIADFWGRKWLVVITALISVVGCIIMSRSNSIGMILGASVVAGASPGCQSILHAVPSEVLPRKFRPWAQTAVILAAGIGAIIGLYVAGAMVKTNPSGWRGYFYLLAGIYFIGALLVATFYRPQMRQEQRLSLSEKLSDLDIPAILLVMTSLLTFCVGLGYSNNPYPWTSARVLAPFLVGVASAIALGCYTVFYKKHGLFDHDLYQSRNFAIAQAGVFVESLSFIAVANYFGFQCSFLYGQNLFTSGLIYSIVYYASIVTTILTGLYCSRTKKVRPPAVLAFLCFIVYFVLMATTTASTPVANLWGYNIFIGMGLALSLNPLVVAAQLSIPARLISTGTGLIIATRALGGSVGLAIFNALFNSTVRDNLVPKILAAVLPLGLPEASQQEFVVALTTKNEEVLSRLPGVTPAIVQAGLRGMLDAYTIAFRNVWICGGCFSVAAVLIVFFVRDPSDQFTAHVDAPVDRIHILHYGKEHQGSLEKTEIVQHEA</sequence>
<feature type="transmembrane region" description="Helical" evidence="5">
    <location>
        <begin position="310"/>
        <end position="328"/>
    </location>
</feature>